<dbReference type="EMBL" id="BK067784">
    <property type="protein sequence ID" value="DBA51776.1"/>
    <property type="molecule type" value="Genomic_DNA"/>
</dbReference>
<proteinExistence type="predicted"/>
<name>A0AAT9J772_9VIRU</name>
<protein>
    <submittedName>
        <fullName evidence="2">ORF10</fullName>
    </submittedName>
</protein>
<evidence type="ECO:0000313" key="2">
    <source>
        <dbReference type="EMBL" id="DBA51776.1"/>
    </source>
</evidence>
<feature type="transmembrane region" description="Helical" evidence="1">
    <location>
        <begin position="94"/>
        <end position="120"/>
    </location>
</feature>
<accession>A0AAT9J772</accession>
<keyword evidence="1" id="KW-0472">Membrane</keyword>
<organism evidence="2">
    <name type="scientific">Nitrosopumilaceae spindle-shaped virus</name>
    <dbReference type="NCBI Taxonomy" id="3065433"/>
    <lineage>
        <taxon>Viruses</taxon>
    </lineage>
</organism>
<feature type="transmembrane region" description="Helical" evidence="1">
    <location>
        <begin position="6"/>
        <end position="25"/>
    </location>
</feature>
<feature type="transmembrane region" description="Helical" evidence="1">
    <location>
        <begin position="45"/>
        <end position="65"/>
    </location>
</feature>
<keyword evidence="1" id="KW-1133">Transmembrane helix</keyword>
<reference evidence="2" key="1">
    <citation type="journal article" date="2024" name="Environ. Microbiol. Rep.">
        <title>Hiding in plain sight: The discovery of complete genomes of 11 hypothetical spindle-shaped viruses that putatively infect mesophilic ammonia-oxidizing archaea.</title>
        <authorList>
            <person name="Ni Y."/>
            <person name="Xu T."/>
            <person name="Yan S."/>
            <person name="Chen L."/>
            <person name="Wang Y."/>
        </authorList>
    </citation>
    <scope>NUCLEOTIDE SEQUENCE</scope>
    <source>
        <strain evidence="2">NMH1</strain>
    </source>
</reference>
<reference evidence="2" key="2">
    <citation type="submission" date="2024-03" db="EMBL/GenBank/DDBJ databases">
        <authorList>
            <person name="Ni Y."/>
            <person name="Xu T."/>
            <person name="Yan S."/>
            <person name="Chen L."/>
            <person name="Wang Y."/>
        </authorList>
    </citation>
    <scope>NUCLEOTIDE SEQUENCE</scope>
    <source>
        <strain evidence="2">NMH1</strain>
    </source>
</reference>
<keyword evidence="1" id="KW-0812">Transmembrane</keyword>
<evidence type="ECO:0000256" key="1">
    <source>
        <dbReference type="SAM" id="Phobius"/>
    </source>
</evidence>
<sequence>MSEISIIEFAVYAFIAYSGMLMLIISTIREAPQTKSQSFTRAMYLIPSIVCAFLLAGMGETISVIDMEHEEVHNQNNTVINIYEHYRITLINPIWITVNFMFGILMTFHFIMQTLQLLLFRE</sequence>